<evidence type="ECO:0000313" key="2">
    <source>
        <dbReference type="EMBL" id="OAP56383.1"/>
    </source>
</evidence>
<sequence>MPSTNDNSSVSGEVKEQDHAAQVDLAVKETQQTTVGTRLKQHLTSHVEVNILAETELLILTFCTGMQDATTFPDYHCFASNQTGNTVMLAVAILLPDLTDKLFRTENIGVALGFFLAAGWITGQVGHIVGPRSRLWIVFCNLIQSILVFIAAAIQYAYGIELEGTRTMVVIGLLAFAAGSQVVLSRALAITEISTAMATAAWVDLLTDPRLLTAKNRPRNRRVSFLVALVAGAFFGAGIYRGIGTATSVLFSAIGKLIVTFMFLLNKGEKAPQSRSIV</sequence>
<dbReference type="STRING" id="1367422.A0A178ZB13"/>
<dbReference type="PANTHER" id="PTHR37488:SF2">
    <property type="entry name" value="DUF1275 DOMAIN-CONTAINING PROTEIN"/>
    <property type="match status" value="1"/>
</dbReference>
<dbReference type="PANTHER" id="PTHR37488">
    <property type="entry name" value="DUF1275 DOMAIN-CONTAINING PROTEIN"/>
    <property type="match status" value="1"/>
</dbReference>
<protein>
    <recommendedName>
        <fullName evidence="4">DUF1275 domain protein</fullName>
    </recommendedName>
</protein>
<dbReference type="Proteomes" id="UP000078343">
    <property type="component" value="Unassembled WGS sequence"/>
</dbReference>
<dbReference type="InterPro" id="IPR010699">
    <property type="entry name" value="DUF1275"/>
</dbReference>
<organism evidence="2 3">
    <name type="scientific">Fonsecaea erecta</name>
    <dbReference type="NCBI Taxonomy" id="1367422"/>
    <lineage>
        <taxon>Eukaryota</taxon>
        <taxon>Fungi</taxon>
        <taxon>Dikarya</taxon>
        <taxon>Ascomycota</taxon>
        <taxon>Pezizomycotina</taxon>
        <taxon>Eurotiomycetes</taxon>
        <taxon>Chaetothyriomycetidae</taxon>
        <taxon>Chaetothyriales</taxon>
        <taxon>Herpotrichiellaceae</taxon>
        <taxon>Fonsecaea</taxon>
    </lineage>
</organism>
<reference evidence="2 3" key="1">
    <citation type="submission" date="2016-04" db="EMBL/GenBank/DDBJ databases">
        <title>Draft genome of Fonsecaea erecta CBS 125763.</title>
        <authorList>
            <person name="Weiss V.A."/>
            <person name="Vicente V.A."/>
            <person name="Raittz R.T."/>
            <person name="Moreno L.F."/>
            <person name="De Souza E.M."/>
            <person name="Pedrosa F.O."/>
            <person name="Steffens M.B."/>
            <person name="Faoro H."/>
            <person name="Tadra-Sfeir M.Z."/>
            <person name="Najafzadeh M.J."/>
            <person name="Felipe M.S."/>
            <person name="Teixeira M."/>
            <person name="Sun J."/>
            <person name="Xi L."/>
            <person name="Gomes R."/>
            <person name="De Azevedo C.M."/>
            <person name="Salgado C.G."/>
            <person name="Da Silva M.B."/>
            <person name="Nascimento M.F."/>
            <person name="Queiroz-Telles F."/>
            <person name="Attili D.S."/>
            <person name="Gorbushina A."/>
        </authorList>
    </citation>
    <scope>NUCLEOTIDE SEQUENCE [LARGE SCALE GENOMIC DNA]</scope>
    <source>
        <strain evidence="2 3">CBS 125763</strain>
    </source>
</reference>
<feature type="transmembrane region" description="Helical" evidence="1">
    <location>
        <begin position="246"/>
        <end position="265"/>
    </location>
</feature>
<gene>
    <name evidence="2" type="ORF">AYL99_09562</name>
</gene>
<dbReference type="RefSeq" id="XP_018689750.1">
    <property type="nucleotide sequence ID" value="XM_018841069.1"/>
</dbReference>
<dbReference type="Pfam" id="PF06912">
    <property type="entry name" value="DUF1275"/>
    <property type="match status" value="1"/>
</dbReference>
<dbReference type="GeneID" id="30013730"/>
<feature type="transmembrane region" description="Helical" evidence="1">
    <location>
        <begin position="136"/>
        <end position="158"/>
    </location>
</feature>
<dbReference type="AlphaFoldDB" id="A0A178ZB13"/>
<feature type="transmembrane region" description="Helical" evidence="1">
    <location>
        <begin position="223"/>
        <end position="240"/>
    </location>
</feature>
<comment type="caution">
    <text evidence="2">The sequence shown here is derived from an EMBL/GenBank/DDBJ whole genome shotgun (WGS) entry which is preliminary data.</text>
</comment>
<evidence type="ECO:0000313" key="3">
    <source>
        <dbReference type="Proteomes" id="UP000078343"/>
    </source>
</evidence>
<dbReference type="EMBL" id="LVYI01000009">
    <property type="protein sequence ID" value="OAP56383.1"/>
    <property type="molecule type" value="Genomic_DNA"/>
</dbReference>
<accession>A0A178ZB13</accession>
<name>A0A178ZB13_9EURO</name>
<evidence type="ECO:0008006" key="4">
    <source>
        <dbReference type="Google" id="ProtNLM"/>
    </source>
</evidence>
<proteinExistence type="predicted"/>
<keyword evidence="1" id="KW-1133">Transmembrane helix</keyword>
<evidence type="ECO:0000256" key="1">
    <source>
        <dbReference type="SAM" id="Phobius"/>
    </source>
</evidence>
<keyword evidence="3" id="KW-1185">Reference proteome</keyword>
<keyword evidence="1" id="KW-0812">Transmembrane</keyword>
<keyword evidence="1" id="KW-0472">Membrane</keyword>
<feature type="transmembrane region" description="Helical" evidence="1">
    <location>
        <begin position="108"/>
        <end position="129"/>
    </location>
</feature>
<feature type="transmembrane region" description="Helical" evidence="1">
    <location>
        <begin position="170"/>
        <end position="189"/>
    </location>
</feature>
<dbReference type="OrthoDB" id="5223589at2759"/>